<dbReference type="EMBL" id="CM026423">
    <property type="protein sequence ID" value="KAG0584844.1"/>
    <property type="molecule type" value="Genomic_DNA"/>
</dbReference>
<organism evidence="2 3">
    <name type="scientific">Ceratodon purpureus</name>
    <name type="common">Fire moss</name>
    <name type="synonym">Dicranum purpureum</name>
    <dbReference type="NCBI Taxonomy" id="3225"/>
    <lineage>
        <taxon>Eukaryota</taxon>
        <taxon>Viridiplantae</taxon>
        <taxon>Streptophyta</taxon>
        <taxon>Embryophyta</taxon>
        <taxon>Bryophyta</taxon>
        <taxon>Bryophytina</taxon>
        <taxon>Bryopsida</taxon>
        <taxon>Dicranidae</taxon>
        <taxon>Pseudoditrichales</taxon>
        <taxon>Ditrichaceae</taxon>
        <taxon>Ceratodon</taxon>
    </lineage>
</organism>
<comment type="caution">
    <text evidence="2">The sequence shown here is derived from an EMBL/GenBank/DDBJ whole genome shotgun (WGS) entry which is preliminary data.</text>
</comment>
<evidence type="ECO:0000313" key="3">
    <source>
        <dbReference type="Proteomes" id="UP000822688"/>
    </source>
</evidence>
<gene>
    <name evidence="2" type="ORF">KC19_3G238700</name>
</gene>
<name>A0A8T0IM42_CERPU</name>
<accession>A0A8T0IM42</accession>
<sequence>MSLIIVIGGTLRPGSDKHKLPPRSLVWFPAPQIAQSPTPSYLHLVPSQRPAPPHDLPHAEPRVALPRKQCSDAHLLQLQIVPVHHLLLHKVHLLPERLVPPRQTGEARVEELLGQLLALLHGRGLHDVVLVVLHQLLVEGGAALGGELRGHGRLALHLAQPRRHGYRATPRRRSGMRPGGGELQTLMQWHCKHSP</sequence>
<keyword evidence="3" id="KW-1185">Reference proteome</keyword>
<evidence type="ECO:0000313" key="2">
    <source>
        <dbReference type="EMBL" id="KAG0584844.1"/>
    </source>
</evidence>
<proteinExistence type="predicted"/>
<reference evidence="2" key="1">
    <citation type="submission" date="2020-06" db="EMBL/GenBank/DDBJ databases">
        <title>WGS assembly of Ceratodon purpureus strain R40.</title>
        <authorList>
            <person name="Carey S.B."/>
            <person name="Jenkins J."/>
            <person name="Shu S."/>
            <person name="Lovell J.T."/>
            <person name="Sreedasyam A."/>
            <person name="Maumus F."/>
            <person name="Tiley G.P."/>
            <person name="Fernandez-Pozo N."/>
            <person name="Barry K."/>
            <person name="Chen C."/>
            <person name="Wang M."/>
            <person name="Lipzen A."/>
            <person name="Daum C."/>
            <person name="Saski C.A."/>
            <person name="Payton A.C."/>
            <person name="Mcbreen J.C."/>
            <person name="Conrad R.E."/>
            <person name="Kollar L.M."/>
            <person name="Olsson S."/>
            <person name="Huttunen S."/>
            <person name="Landis J.B."/>
            <person name="Wickett N.J."/>
            <person name="Johnson M.G."/>
            <person name="Rensing S.A."/>
            <person name="Grimwood J."/>
            <person name="Schmutz J."/>
            <person name="Mcdaniel S.F."/>
        </authorList>
    </citation>
    <scope>NUCLEOTIDE SEQUENCE</scope>
    <source>
        <strain evidence="2">R40</strain>
    </source>
</reference>
<protein>
    <submittedName>
        <fullName evidence="2">Uncharacterized protein</fullName>
    </submittedName>
</protein>
<feature type="region of interest" description="Disordered" evidence="1">
    <location>
        <begin position="162"/>
        <end position="182"/>
    </location>
</feature>
<feature type="compositionally biased region" description="Basic residues" evidence="1">
    <location>
        <begin position="162"/>
        <end position="175"/>
    </location>
</feature>
<dbReference type="Proteomes" id="UP000822688">
    <property type="component" value="Chromosome 3"/>
</dbReference>
<dbReference type="AlphaFoldDB" id="A0A8T0IM42"/>
<evidence type="ECO:0000256" key="1">
    <source>
        <dbReference type="SAM" id="MobiDB-lite"/>
    </source>
</evidence>